<dbReference type="PROSITE" id="PS51471">
    <property type="entry name" value="FE2OG_OXY"/>
    <property type="match status" value="1"/>
</dbReference>
<dbReference type="Proteomes" id="UP001221757">
    <property type="component" value="Unassembled WGS sequence"/>
</dbReference>
<dbReference type="InterPro" id="IPR032870">
    <property type="entry name" value="ALKBH7-like"/>
</dbReference>
<dbReference type="Pfam" id="PF13532">
    <property type="entry name" value="2OG-FeII_Oxy_2"/>
    <property type="match status" value="1"/>
</dbReference>
<proteinExistence type="predicted"/>
<reference evidence="2" key="1">
    <citation type="submission" date="2023-03" db="EMBL/GenBank/DDBJ databases">
        <title>Massive genome expansion in bonnet fungi (Mycena s.s.) driven by repeated elements and novel gene families across ecological guilds.</title>
        <authorList>
            <consortium name="Lawrence Berkeley National Laboratory"/>
            <person name="Harder C.B."/>
            <person name="Miyauchi S."/>
            <person name="Viragh M."/>
            <person name="Kuo A."/>
            <person name="Thoen E."/>
            <person name="Andreopoulos B."/>
            <person name="Lu D."/>
            <person name="Skrede I."/>
            <person name="Drula E."/>
            <person name="Henrissat B."/>
            <person name="Morin E."/>
            <person name="Kohler A."/>
            <person name="Barry K."/>
            <person name="LaButti K."/>
            <person name="Morin E."/>
            <person name="Salamov A."/>
            <person name="Lipzen A."/>
            <person name="Mereny Z."/>
            <person name="Hegedus B."/>
            <person name="Baldrian P."/>
            <person name="Stursova M."/>
            <person name="Weitz H."/>
            <person name="Taylor A."/>
            <person name="Grigoriev I.V."/>
            <person name="Nagy L.G."/>
            <person name="Martin F."/>
            <person name="Kauserud H."/>
        </authorList>
    </citation>
    <scope>NUCLEOTIDE SEQUENCE</scope>
    <source>
        <strain evidence="2">CBHHK067</strain>
    </source>
</reference>
<feature type="domain" description="Fe2OG dioxygenase" evidence="1">
    <location>
        <begin position="109"/>
        <end position="205"/>
    </location>
</feature>
<dbReference type="InterPro" id="IPR005123">
    <property type="entry name" value="Oxoglu/Fe-dep_dioxygenase_dom"/>
</dbReference>
<dbReference type="EMBL" id="JARKIE010000113">
    <property type="protein sequence ID" value="KAJ7682939.1"/>
    <property type="molecule type" value="Genomic_DNA"/>
</dbReference>
<dbReference type="GO" id="GO:0005759">
    <property type="term" value="C:mitochondrial matrix"/>
    <property type="evidence" value="ECO:0007669"/>
    <property type="project" value="TreeGrafter"/>
</dbReference>
<keyword evidence="3" id="KW-1185">Reference proteome</keyword>
<dbReference type="GO" id="GO:0006974">
    <property type="term" value="P:DNA damage response"/>
    <property type="evidence" value="ECO:0007669"/>
    <property type="project" value="InterPro"/>
</dbReference>
<dbReference type="PANTHER" id="PTHR21052:SF0">
    <property type="entry name" value="ALPHA-KETOGLUTARATE-DEPENDENT DIOXYGENASE ALKB HOMOLOG 7, MITOCHONDRIAL"/>
    <property type="match status" value="1"/>
</dbReference>
<evidence type="ECO:0000259" key="1">
    <source>
        <dbReference type="PROSITE" id="PS51471"/>
    </source>
</evidence>
<feature type="non-terminal residue" evidence="2">
    <location>
        <position position="212"/>
    </location>
</feature>
<dbReference type="AlphaFoldDB" id="A0AAD7D732"/>
<organism evidence="2 3">
    <name type="scientific">Mycena rosella</name>
    <name type="common">Pink bonnet</name>
    <name type="synonym">Agaricus rosellus</name>
    <dbReference type="NCBI Taxonomy" id="1033263"/>
    <lineage>
        <taxon>Eukaryota</taxon>
        <taxon>Fungi</taxon>
        <taxon>Dikarya</taxon>
        <taxon>Basidiomycota</taxon>
        <taxon>Agaricomycotina</taxon>
        <taxon>Agaricomycetes</taxon>
        <taxon>Agaricomycetidae</taxon>
        <taxon>Agaricales</taxon>
        <taxon>Marasmiineae</taxon>
        <taxon>Mycenaceae</taxon>
        <taxon>Mycena</taxon>
    </lineage>
</organism>
<evidence type="ECO:0000313" key="3">
    <source>
        <dbReference type="Proteomes" id="UP001221757"/>
    </source>
</evidence>
<feature type="non-terminal residue" evidence="2">
    <location>
        <position position="1"/>
    </location>
</feature>
<dbReference type="InterPro" id="IPR037151">
    <property type="entry name" value="AlkB-like_sf"/>
</dbReference>
<gene>
    <name evidence="2" type="ORF">B0H17DRAFT_860928</name>
</gene>
<name>A0AAD7D732_MYCRO</name>
<dbReference type="InterPro" id="IPR027450">
    <property type="entry name" value="AlkB-like"/>
</dbReference>
<sequence length="212" mass="22201">DSLFDEISPSSEHAALLDAPPIPGLFFLPSLLIPHELADQVTQFCMSHYFAQPGVNQIMLFGVAAASGCAPSSGLPPLLSALLSTISTLLAPALPPAVHALLFPAAPTRARQAILNLYRPGEGITPHVDLPARFGDGIVGVSLGSGEAGAEPVRLFLPARSVLVLSGAARYEWTHGIEERMADRVAGAGVVERGVRLSITFRWLLPGADVVG</sequence>
<comment type="caution">
    <text evidence="2">The sequence shown here is derived from an EMBL/GenBank/DDBJ whole genome shotgun (WGS) entry which is preliminary data.</text>
</comment>
<accession>A0AAD7D732</accession>
<evidence type="ECO:0000313" key="2">
    <source>
        <dbReference type="EMBL" id="KAJ7682939.1"/>
    </source>
</evidence>
<dbReference type="Gene3D" id="2.60.120.590">
    <property type="entry name" value="Alpha-ketoglutarate-dependent dioxygenase AlkB-like"/>
    <property type="match status" value="1"/>
</dbReference>
<dbReference type="SUPFAM" id="SSF51197">
    <property type="entry name" value="Clavaminate synthase-like"/>
    <property type="match status" value="1"/>
</dbReference>
<dbReference type="GO" id="GO:0006631">
    <property type="term" value="P:fatty acid metabolic process"/>
    <property type="evidence" value="ECO:0007669"/>
    <property type="project" value="TreeGrafter"/>
</dbReference>
<dbReference type="PANTHER" id="PTHR21052">
    <property type="entry name" value="SPERMATOGENESIS ASSOCIATED 11-RELATED"/>
    <property type="match status" value="1"/>
</dbReference>
<protein>
    <recommendedName>
        <fullName evidence="1">Fe2OG dioxygenase domain-containing protein</fullName>
    </recommendedName>
</protein>